<name>A0A1V6QQ78_9EURO</name>
<dbReference type="InterPro" id="IPR050121">
    <property type="entry name" value="Cytochrome_P450_monoxygenase"/>
</dbReference>
<evidence type="ECO:0000256" key="2">
    <source>
        <dbReference type="ARBA" id="ARBA00010617"/>
    </source>
</evidence>
<dbReference type="PANTHER" id="PTHR24305:SF232">
    <property type="entry name" value="P450, PUTATIVE (EUROFUNG)-RELATED"/>
    <property type="match status" value="1"/>
</dbReference>
<reference evidence="8" key="1">
    <citation type="journal article" date="2017" name="Nat. Microbiol.">
        <title>Global analysis of biosynthetic gene clusters reveals vast potential of secondary metabolite production in Penicillium species.</title>
        <authorList>
            <person name="Nielsen J.C."/>
            <person name="Grijseels S."/>
            <person name="Prigent S."/>
            <person name="Ji B."/>
            <person name="Dainat J."/>
            <person name="Nielsen K.F."/>
            <person name="Frisvad J.C."/>
            <person name="Workman M."/>
            <person name="Nielsen J."/>
        </authorList>
    </citation>
    <scope>NUCLEOTIDE SEQUENCE [LARGE SCALE GENOMIC DNA]</scope>
    <source>
        <strain evidence="8">IBT 31811</strain>
    </source>
</reference>
<dbReference type="SUPFAM" id="SSF48264">
    <property type="entry name" value="Cytochrome P450"/>
    <property type="match status" value="1"/>
</dbReference>
<evidence type="ECO:0000256" key="1">
    <source>
        <dbReference type="ARBA" id="ARBA00001971"/>
    </source>
</evidence>
<dbReference type="Gene3D" id="1.10.630.10">
    <property type="entry name" value="Cytochrome P450"/>
    <property type="match status" value="2"/>
</dbReference>
<dbReference type="Pfam" id="PF00067">
    <property type="entry name" value="p450"/>
    <property type="match status" value="1"/>
</dbReference>
<evidence type="ECO:0000259" key="6">
    <source>
        <dbReference type="PROSITE" id="PS00498"/>
    </source>
</evidence>
<evidence type="ECO:0000256" key="4">
    <source>
        <dbReference type="ARBA" id="ARBA00023004"/>
    </source>
</evidence>
<dbReference type="Gene3D" id="1.10.1280.10">
    <property type="entry name" value="Di-copper center containing domain from catechol oxidase"/>
    <property type="match status" value="1"/>
</dbReference>
<dbReference type="STRING" id="416450.A0A1V6QQ78"/>
<dbReference type="PANTHER" id="PTHR24305">
    <property type="entry name" value="CYTOCHROME P450"/>
    <property type="match status" value="1"/>
</dbReference>
<comment type="caution">
    <text evidence="7">The sequence shown here is derived from an EMBL/GenBank/DDBJ whole genome shotgun (WGS) entry which is preliminary data.</text>
</comment>
<comment type="cofactor">
    <cofactor evidence="1">
        <name>heme</name>
        <dbReference type="ChEBI" id="CHEBI:30413"/>
    </cofactor>
</comment>
<sequence length="987" mass="113048">MADCQHYQLGASNKSEQPTWDAQVRSLFAKPYWTSIDSNPTSVGDNWIEQMKAYSPSRPAHMYLDLSSVESVQQNILTIYQHLRSRSMPITKIESHYWPDETLETLRLWANQGFRRSSIDPVKYHELIRPPNPYPADIRIRRDILSLSPSELQTYRERLDDILQVGKKDSKWQELGLLHAEWCLHYQEAFIFWHRAYLKYVEELIDFPIPYWNGFAVGTGEPDSPYAGLPSNYLDDFYAHSNGEQRRNPLKYALSLNGQNRTGTSEYVERSPELVEGRGHPNWSNKIKWFKQYHRQIEHAFEQHDFSLQQAQGCPWANIPDFKENQPDNCYPEASRKFFDGLFEQVHDKYHGWIGPDIVSSEPTGIDKYVIHVNVSKQADNSYTAFDPIFLSYHANMDRIAEMYLRKDPARQFSSNFPLRPSVDNGKVWTYDDPREYIYTTVGDMATQSLAMKYCYASPIVPDFLPTSQLQSKTAAVPHGGTAFSLSTAKSVDTTDVTQGHESVPYIMFDSVSCLKDCFRIDVFVNGAQKLESDPMGNPEYIGSITRLVAYGNVGHLELWAQDHKWLGMKAVLILLLLFIMTDYIQTALRSDICDLPGPFIARFSILYKICMVYDGRCHTKNLDLHKKYGPMMAKTDHSKTLKGEFYLPFGIKYRGNPVDTPFATRDLAIHKCIKISVSQIHSMTSVRKLEPAVDDCSDIFLKAMYELKGEEIDLGVWLHWWAFDAAGAITFNKRLGFVEKRMPSLNRYLIGNDTFLEILKSLPGFFDPFGYMCSNATEELKRYEDHGQRNDFLAWLKNNTDAGKHNVSEPDMIGSLLANFNLSEHISYAESLQLPYLQAVTKEALRLHPAVAAPLERVVPPRGATVCDHYLQAGTIVGINPWVTNRDTTIFGPYAEKFRPERWINSSEEQLKVMSRYSMAVLSVGKNLSLLEMSKVVPQLLREFDIEWASPKPDWTVAAHLFSMQEGLVVRLKPRKTGDKKGKSVA</sequence>
<dbReference type="AlphaFoldDB" id="A0A1V6QQ78"/>
<dbReference type="InterPro" id="IPR002227">
    <property type="entry name" value="Tyrosinase_Cu-bd"/>
</dbReference>
<feature type="domain" description="Tyrosinase copper-binding" evidence="6">
    <location>
        <begin position="387"/>
        <end position="398"/>
    </location>
</feature>
<dbReference type="EMBL" id="MDYN01000001">
    <property type="protein sequence ID" value="OQD91086.1"/>
    <property type="molecule type" value="Genomic_DNA"/>
</dbReference>
<dbReference type="PROSITE" id="PS00498">
    <property type="entry name" value="TYROSINASE_2"/>
    <property type="match status" value="1"/>
</dbReference>
<dbReference type="Pfam" id="PF00264">
    <property type="entry name" value="Tyrosinase"/>
    <property type="match status" value="1"/>
</dbReference>
<dbReference type="PRINTS" id="PR00092">
    <property type="entry name" value="TYROSINASE"/>
</dbReference>
<proteinExistence type="inferred from homology"/>
<dbReference type="GO" id="GO:0020037">
    <property type="term" value="F:heme binding"/>
    <property type="evidence" value="ECO:0007669"/>
    <property type="project" value="InterPro"/>
</dbReference>
<dbReference type="GO" id="GO:0005506">
    <property type="term" value="F:iron ion binding"/>
    <property type="evidence" value="ECO:0007669"/>
    <property type="project" value="InterPro"/>
</dbReference>
<evidence type="ECO:0000313" key="8">
    <source>
        <dbReference type="Proteomes" id="UP000191672"/>
    </source>
</evidence>
<organism evidence="7 8">
    <name type="scientific">Penicillium antarcticum</name>
    <dbReference type="NCBI Taxonomy" id="416450"/>
    <lineage>
        <taxon>Eukaryota</taxon>
        <taxon>Fungi</taxon>
        <taxon>Dikarya</taxon>
        <taxon>Ascomycota</taxon>
        <taxon>Pezizomycotina</taxon>
        <taxon>Eurotiomycetes</taxon>
        <taxon>Eurotiomycetidae</taxon>
        <taxon>Eurotiales</taxon>
        <taxon>Aspergillaceae</taxon>
        <taxon>Penicillium</taxon>
    </lineage>
</organism>
<dbReference type="GO" id="GO:0004497">
    <property type="term" value="F:monooxygenase activity"/>
    <property type="evidence" value="ECO:0007669"/>
    <property type="project" value="InterPro"/>
</dbReference>
<dbReference type="PROSITE" id="PS00497">
    <property type="entry name" value="TYROSINASE_1"/>
    <property type="match status" value="1"/>
</dbReference>
<dbReference type="Proteomes" id="UP000191672">
    <property type="component" value="Unassembled WGS sequence"/>
</dbReference>
<comment type="similarity">
    <text evidence="2">Belongs to the cytochrome P450 family.</text>
</comment>
<keyword evidence="8" id="KW-1185">Reference proteome</keyword>
<protein>
    <recommendedName>
        <fullName evidence="5 6">Tyrosinase copper-binding domain-containing protein</fullName>
    </recommendedName>
</protein>
<dbReference type="GO" id="GO:0016705">
    <property type="term" value="F:oxidoreductase activity, acting on paired donors, with incorporation or reduction of molecular oxygen"/>
    <property type="evidence" value="ECO:0007669"/>
    <property type="project" value="InterPro"/>
</dbReference>
<dbReference type="InterPro" id="IPR008922">
    <property type="entry name" value="Di-copper_centre_dom_sf"/>
</dbReference>
<dbReference type="GO" id="GO:0043386">
    <property type="term" value="P:mycotoxin biosynthetic process"/>
    <property type="evidence" value="ECO:0007669"/>
    <property type="project" value="UniProtKB-ARBA"/>
</dbReference>
<evidence type="ECO:0000256" key="3">
    <source>
        <dbReference type="ARBA" id="ARBA00022723"/>
    </source>
</evidence>
<accession>A0A1V6QQ78</accession>
<dbReference type="InterPro" id="IPR001128">
    <property type="entry name" value="Cyt_P450"/>
</dbReference>
<dbReference type="SUPFAM" id="SSF48056">
    <property type="entry name" value="Di-copper centre-containing domain"/>
    <property type="match status" value="1"/>
</dbReference>
<keyword evidence="3" id="KW-0479">Metal-binding</keyword>
<evidence type="ECO:0000313" key="7">
    <source>
        <dbReference type="EMBL" id="OQD91086.1"/>
    </source>
</evidence>
<gene>
    <name evidence="7" type="ORF">PENANT_c001G07223</name>
</gene>
<evidence type="ECO:0000259" key="5">
    <source>
        <dbReference type="PROSITE" id="PS00497"/>
    </source>
</evidence>
<keyword evidence="4" id="KW-0408">Iron</keyword>
<feature type="domain" description="Tyrosinase copper-binding" evidence="5">
    <location>
        <begin position="185"/>
        <end position="202"/>
    </location>
</feature>
<dbReference type="InterPro" id="IPR036396">
    <property type="entry name" value="Cyt_P450_sf"/>
</dbReference>